<feature type="compositionally biased region" description="Basic residues" evidence="1">
    <location>
        <begin position="20"/>
        <end position="29"/>
    </location>
</feature>
<proteinExistence type="predicted"/>
<evidence type="ECO:0000313" key="3">
    <source>
        <dbReference type="Proteomes" id="UP000299102"/>
    </source>
</evidence>
<accession>A0A4C1VF33</accession>
<feature type="compositionally biased region" description="Polar residues" evidence="1">
    <location>
        <begin position="35"/>
        <end position="59"/>
    </location>
</feature>
<feature type="compositionally biased region" description="Polar residues" evidence="1">
    <location>
        <begin position="1"/>
        <end position="17"/>
    </location>
</feature>
<comment type="caution">
    <text evidence="2">The sequence shown here is derived from an EMBL/GenBank/DDBJ whole genome shotgun (WGS) entry which is preliminary data.</text>
</comment>
<evidence type="ECO:0000313" key="2">
    <source>
        <dbReference type="EMBL" id="GBP36892.1"/>
    </source>
</evidence>
<feature type="region of interest" description="Disordered" evidence="1">
    <location>
        <begin position="1"/>
        <end position="59"/>
    </location>
</feature>
<sequence length="170" mass="19753">MTSTLCVPSYEHTSPQRAQRGPRGRRRGPGRSIVTRRSGNNSVSQLRSNTQSITPSADGSFQTCAGVRSAKWEHIYIYPVQGYRHLRFRRSFARMRWEHDPIMKVRKIRSDFFQEIGHNRSRTKTQTQAHAHTHGHAQAYVQHTLTHKHIHTRMVEVREADGDSELKRED</sequence>
<dbReference type="AlphaFoldDB" id="A0A4C1VF33"/>
<name>A0A4C1VF33_EUMVA</name>
<dbReference type="EMBL" id="BGZK01000325">
    <property type="protein sequence ID" value="GBP36892.1"/>
    <property type="molecule type" value="Genomic_DNA"/>
</dbReference>
<gene>
    <name evidence="2" type="ORF">EVAR_23194_1</name>
</gene>
<organism evidence="2 3">
    <name type="scientific">Eumeta variegata</name>
    <name type="common">Bagworm moth</name>
    <name type="synonym">Eumeta japonica</name>
    <dbReference type="NCBI Taxonomy" id="151549"/>
    <lineage>
        <taxon>Eukaryota</taxon>
        <taxon>Metazoa</taxon>
        <taxon>Ecdysozoa</taxon>
        <taxon>Arthropoda</taxon>
        <taxon>Hexapoda</taxon>
        <taxon>Insecta</taxon>
        <taxon>Pterygota</taxon>
        <taxon>Neoptera</taxon>
        <taxon>Endopterygota</taxon>
        <taxon>Lepidoptera</taxon>
        <taxon>Glossata</taxon>
        <taxon>Ditrysia</taxon>
        <taxon>Tineoidea</taxon>
        <taxon>Psychidae</taxon>
        <taxon>Oiketicinae</taxon>
        <taxon>Eumeta</taxon>
    </lineage>
</organism>
<evidence type="ECO:0000256" key="1">
    <source>
        <dbReference type="SAM" id="MobiDB-lite"/>
    </source>
</evidence>
<keyword evidence="3" id="KW-1185">Reference proteome</keyword>
<reference evidence="2 3" key="1">
    <citation type="journal article" date="2019" name="Commun. Biol.">
        <title>The bagworm genome reveals a unique fibroin gene that provides high tensile strength.</title>
        <authorList>
            <person name="Kono N."/>
            <person name="Nakamura H."/>
            <person name="Ohtoshi R."/>
            <person name="Tomita M."/>
            <person name="Numata K."/>
            <person name="Arakawa K."/>
        </authorList>
    </citation>
    <scope>NUCLEOTIDE SEQUENCE [LARGE SCALE GENOMIC DNA]</scope>
</reference>
<dbReference type="Proteomes" id="UP000299102">
    <property type="component" value="Unassembled WGS sequence"/>
</dbReference>
<protein>
    <submittedName>
        <fullName evidence="2">Uncharacterized protein</fullName>
    </submittedName>
</protein>